<reference evidence="1 2" key="1">
    <citation type="submission" date="2019-01" db="EMBL/GenBank/DDBJ databases">
        <title>The Spodoptera cosmioides nucleopolyhedrovirus (SpcoNPV) is a novel virus isolated from the polyphagous black armyworm, Spodoptera cosmioides (Walker) (Lepidoptera: Noctuidae).</title>
        <authorList>
            <person name="Santos E.R."/>
            <person name="Oliveira L.B."/>
            <person name="Silva L.A."/>
            <person name="Sosa-Gomez D.R."/>
            <person name="Ribeiro B.M."/>
            <person name="Ardisson-Araujo D.M.P."/>
        </authorList>
    </citation>
    <scope>NUCLEOTIDE SEQUENCE [LARGE SCALE GENOMIC DNA]</scope>
    <source>
        <strain evidence="1">VPN72</strain>
    </source>
</reference>
<dbReference type="Proteomes" id="UP001223634">
    <property type="component" value="Segment"/>
</dbReference>
<sequence length="55" mass="6194">MTQYSVFIASSFCSHVALISVTFRLVCSDSTTCVIGSVLDLCFHRRSWTKANIKY</sequence>
<protein>
    <submittedName>
        <fullName evidence="1">Uncharacterized protein</fullName>
    </submittedName>
</protein>
<dbReference type="EMBL" id="MK419955">
    <property type="protein sequence ID" value="QEI03419.1"/>
    <property type="molecule type" value="Genomic_DNA"/>
</dbReference>
<name>A0A6B7KSZ6_9ABAC</name>
<evidence type="ECO:0000313" key="2">
    <source>
        <dbReference type="Proteomes" id="UP001223634"/>
    </source>
</evidence>
<evidence type="ECO:0000313" key="1">
    <source>
        <dbReference type="EMBL" id="QEI03419.1"/>
    </source>
</evidence>
<organism evidence="1 2">
    <name type="scientific">Spodoptera cosmioides nucleopolyhedrovirus</name>
    <dbReference type="NCBI Taxonomy" id="2605774"/>
    <lineage>
        <taxon>Viruses</taxon>
        <taxon>Viruses incertae sedis</taxon>
        <taxon>Naldaviricetes</taxon>
        <taxon>Lefavirales</taxon>
        <taxon>Baculoviridae</taxon>
        <taxon>Alphabaculovirus</taxon>
        <taxon>Alphabaculovirus spocosmioidis</taxon>
    </lineage>
</organism>
<accession>A0A6B7KSZ6</accession>
<keyword evidence="2" id="KW-1185">Reference proteome</keyword>
<proteinExistence type="predicted"/>